<protein>
    <submittedName>
        <fullName evidence="4">Serine protease</fullName>
    </submittedName>
</protein>
<dbReference type="CDD" id="cd05379">
    <property type="entry name" value="CAP_bacterial"/>
    <property type="match status" value="1"/>
</dbReference>
<dbReference type="SUPFAM" id="SSF55797">
    <property type="entry name" value="PR-1-like"/>
    <property type="match status" value="1"/>
</dbReference>
<dbReference type="AlphaFoldDB" id="A0A6I5A5W5"/>
<dbReference type="EMBL" id="WMEQ01000019">
    <property type="protein sequence ID" value="MYL35632.1"/>
    <property type="molecule type" value="Genomic_DNA"/>
</dbReference>
<name>A0A6I5A5W5_9BACI</name>
<organism evidence="4 5">
    <name type="scientific">Pontibacillus yanchengensis</name>
    <dbReference type="NCBI Taxonomy" id="462910"/>
    <lineage>
        <taxon>Bacteria</taxon>
        <taxon>Bacillati</taxon>
        <taxon>Bacillota</taxon>
        <taxon>Bacilli</taxon>
        <taxon>Bacillales</taxon>
        <taxon>Bacillaceae</taxon>
        <taxon>Pontibacillus</taxon>
    </lineage>
</organism>
<evidence type="ECO:0000256" key="1">
    <source>
        <dbReference type="SAM" id="MobiDB-lite"/>
    </source>
</evidence>
<dbReference type="GO" id="GO:0008233">
    <property type="term" value="F:peptidase activity"/>
    <property type="evidence" value="ECO:0007669"/>
    <property type="project" value="UniProtKB-KW"/>
</dbReference>
<feature type="domain" description="CAP-associated" evidence="3">
    <location>
        <begin position="76"/>
        <end position="212"/>
    </location>
</feature>
<dbReference type="Pfam" id="PF00188">
    <property type="entry name" value="CAP"/>
    <property type="match status" value="1"/>
</dbReference>
<feature type="domain" description="SCP" evidence="2">
    <location>
        <begin position="230"/>
        <end position="343"/>
    </location>
</feature>
<proteinExistence type="predicted"/>
<dbReference type="GO" id="GO:0006508">
    <property type="term" value="P:proteolysis"/>
    <property type="evidence" value="ECO:0007669"/>
    <property type="project" value="UniProtKB-KW"/>
</dbReference>
<dbReference type="Proteomes" id="UP000468638">
    <property type="component" value="Unassembled WGS sequence"/>
</dbReference>
<evidence type="ECO:0000259" key="3">
    <source>
        <dbReference type="Pfam" id="PF14504"/>
    </source>
</evidence>
<keyword evidence="4" id="KW-0645">Protease</keyword>
<comment type="caution">
    <text evidence="4">The sequence shown here is derived from an EMBL/GenBank/DDBJ whole genome shotgun (WGS) entry which is preliminary data.</text>
</comment>
<evidence type="ECO:0000313" key="5">
    <source>
        <dbReference type="Proteomes" id="UP000468638"/>
    </source>
</evidence>
<gene>
    <name evidence="4" type="ORF">GLW05_18815</name>
</gene>
<dbReference type="Pfam" id="PF14504">
    <property type="entry name" value="CAP_assoc_N"/>
    <property type="match status" value="1"/>
</dbReference>
<dbReference type="PANTHER" id="PTHR31157:SF1">
    <property type="entry name" value="SCP DOMAIN-CONTAINING PROTEIN"/>
    <property type="match status" value="1"/>
</dbReference>
<accession>A0A6I5A5W5</accession>
<keyword evidence="4" id="KW-0378">Hydrolase</keyword>
<dbReference type="OrthoDB" id="9783944at2"/>
<dbReference type="PANTHER" id="PTHR31157">
    <property type="entry name" value="SCP DOMAIN-CONTAINING PROTEIN"/>
    <property type="match status" value="1"/>
</dbReference>
<dbReference type="Gene3D" id="3.40.33.10">
    <property type="entry name" value="CAP"/>
    <property type="match status" value="1"/>
</dbReference>
<dbReference type="InterPro" id="IPR029410">
    <property type="entry name" value="CAP_assoc"/>
</dbReference>
<sequence>MKGTSEAIQEDINNIKNNPHIKNVVDQVEREFRLVIGQLQNTFEDTEQDEAVQPAPDKPELATPHQQSFSVHNVEIGDSRAKVEQKVGAPKRETLNEYGVEWETYHEDYHNFFMAAYNDQNKVVGLYTNQDLLTSKFGISFASTRASVLETLGEPLKTIKKGMTHYQISGDGEYHTFLLNQNYVTIFFDNHEQNQVTAIQIISANLEQDKQRFYAEPSKPLKLGFEYQLFDLTNAARVKHQLPTLTWDERARKTARDHSVDMAKNGYFSHKNLEGQSPFDRMREDDISFITAGENIAAGQQSSIFTHAGLMNSLGHRENILNQRFERLTVGVAYDDESRPFYTENFLTR</sequence>
<reference evidence="4 5" key="1">
    <citation type="submission" date="2019-11" db="EMBL/GenBank/DDBJ databases">
        <title>Genome sequences of 17 halophilic strains isolated from different environments.</title>
        <authorList>
            <person name="Furrow R.E."/>
        </authorList>
    </citation>
    <scope>NUCLEOTIDE SEQUENCE [LARGE SCALE GENOMIC DNA]</scope>
    <source>
        <strain evidence="4 5">22514_16_FS</strain>
    </source>
</reference>
<dbReference type="InterPro" id="IPR035940">
    <property type="entry name" value="CAP_sf"/>
</dbReference>
<evidence type="ECO:0000259" key="2">
    <source>
        <dbReference type="Pfam" id="PF00188"/>
    </source>
</evidence>
<dbReference type="InterPro" id="IPR014044">
    <property type="entry name" value="CAP_dom"/>
</dbReference>
<evidence type="ECO:0000313" key="4">
    <source>
        <dbReference type="EMBL" id="MYL35632.1"/>
    </source>
</evidence>
<feature type="region of interest" description="Disordered" evidence="1">
    <location>
        <begin position="45"/>
        <end position="64"/>
    </location>
</feature>